<dbReference type="CDD" id="cd13670">
    <property type="entry name" value="PBP2_TRAP_Tp0957_like"/>
    <property type="match status" value="1"/>
</dbReference>
<proteinExistence type="predicted"/>
<evidence type="ECO:0008006" key="3">
    <source>
        <dbReference type="Google" id="ProtNLM"/>
    </source>
</evidence>
<evidence type="ECO:0000256" key="1">
    <source>
        <dbReference type="ARBA" id="ARBA00022729"/>
    </source>
</evidence>
<sequence>CRRILLLKQTVTVKKLIIILLIFFLSGDIKARKTIIKMATLAPEGTEWYGLLADMGQRWQEVTNGEIRLRIYPGGVVGDERDMIRKIRIGQIHGAAISAEGLTEVNPQYTFCFIPMFFQSYEDIDYVRDNLKKDLLLGAEKNGFKVLTMVDVGWVYWFTKEPIYIPDDLKKQKIFTWAGDYKTGKLWDQAGFNSIPLAVPDVHSGLQTGLINAMAFPPIFVLANQYFGITSHMLDMKWGILTAAIVIDQKIWNRIKSEYQDKMLKIADDIGREHQLNNREDADKAVDVMKEYGLQVNTPSIEQVKEWESIVESMYSLIRGN</sequence>
<feature type="non-terminal residue" evidence="2">
    <location>
        <position position="321"/>
    </location>
</feature>
<gene>
    <name evidence="2" type="ORF">METZ01_LOCUS349572</name>
</gene>
<accession>A0A382RIB3</accession>
<dbReference type="AlphaFoldDB" id="A0A382RIB3"/>
<dbReference type="NCBIfam" id="NF037995">
    <property type="entry name" value="TRAP_S1"/>
    <property type="match status" value="1"/>
</dbReference>
<feature type="non-terminal residue" evidence="2">
    <location>
        <position position="1"/>
    </location>
</feature>
<dbReference type="PANTHER" id="PTHR33376:SF15">
    <property type="entry name" value="BLL6794 PROTEIN"/>
    <property type="match status" value="1"/>
</dbReference>
<dbReference type="InterPro" id="IPR038404">
    <property type="entry name" value="TRAP_DctP_sf"/>
</dbReference>
<keyword evidence="1" id="KW-0732">Signal</keyword>
<dbReference type="PANTHER" id="PTHR33376">
    <property type="match status" value="1"/>
</dbReference>
<dbReference type="Pfam" id="PF03480">
    <property type="entry name" value="DctP"/>
    <property type="match status" value="1"/>
</dbReference>
<dbReference type="InterPro" id="IPR018389">
    <property type="entry name" value="DctP_fam"/>
</dbReference>
<name>A0A382RIB3_9ZZZZ</name>
<dbReference type="EMBL" id="UINC01121505">
    <property type="protein sequence ID" value="SVC96718.1"/>
    <property type="molecule type" value="Genomic_DNA"/>
</dbReference>
<dbReference type="GO" id="GO:0055085">
    <property type="term" value="P:transmembrane transport"/>
    <property type="evidence" value="ECO:0007669"/>
    <property type="project" value="InterPro"/>
</dbReference>
<protein>
    <recommendedName>
        <fullName evidence="3">C4-dicarboxylate ABC transporter substrate-binding protein</fullName>
    </recommendedName>
</protein>
<reference evidence="2" key="1">
    <citation type="submission" date="2018-05" db="EMBL/GenBank/DDBJ databases">
        <authorList>
            <person name="Lanie J.A."/>
            <person name="Ng W.-L."/>
            <person name="Kazmierczak K.M."/>
            <person name="Andrzejewski T.M."/>
            <person name="Davidsen T.M."/>
            <person name="Wayne K.J."/>
            <person name="Tettelin H."/>
            <person name="Glass J.I."/>
            <person name="Rusch D."/>
            <person name="Podicherti R."/>
            <person name="Tsui H.-C.T."/>
            <person name="Winkler M.E."/>
        </authorList>
    </citation>
    <scope>NUCLEOTIDE SEQUENCE</scope>
</reference>
<evidence type="ECO:0000313" key="2">
    <source>
        <dbReference type="EMBL" id="SVC96718.1"/>
    </source>
</evidence>
<organism evidence="2">
    <name type="scientific">marine metagenome</name>
    <dbReference type="NCBI Taxonomy" id="408172"/>
    <lineage>
        <taxon>unclassified sequences</taxon>
        <taxon>metagenomes</taxon>
        <taxon>ecological metagenomes</taxon>
    </lineage>
</organism>
<dbReference type="Gene3D" id="3.40.190.170">
    <property type="entry name" value="Bacterial extracellular solute-binding protein, family 7"/>
    <property type="match status" value="1"/>
</dbReference>